<feature type="domain" description="Thioredoxin" evidence="1">
    <location>
        <begin position="10"/>
        <end position="136"/>
    </location>
</feature>
<dbReference type="Pfam" id="PF13098">
    <property type="entry name" value="Thioredoxin_2"/>
    <property type="match status" value="1"/>
</dbReference>
<dbReference type="GO" id="GO:0047134">
    <property type="term" value="F:protein-disulfide reductase [NAD(P)H] activity"/>
    <property type="evidence" value="ECO:0007669"/>
    <property type="project" value="UniProtKB-EC"/>
</dbReference>
<dbReference type="SUPFAM" id="SSF52833">
    <property type="entry name" value="Thioredoxin-like"/>
    <property type="match status" value="1"/>
</dbReference>
<dbReference type="PANTHER" id="PTHR32234:SF0">
    <property type="entry name" value="THIOL:DISULFIDE INTERCHANGE PROTEIN DSBD"/>
    <property type="match status" value="1"/>
</dbReference>
<dbReference type="GO" id="GO:0045454">
    <property type="term" value="P:cell redox homeostasis"/>
    <property type="evidence" value="ECO:0007669"/>
    <property type="project" value="TreeGrafter"/>
</dbReference>
<reference evidence="2" key="1">
    <citation type="submission" date="2019-08" db="EMBL/GenBank/DDBJ databases">
        <authorList>
            <person name="Kucharzyk K."/>
            <person name="Murdoch R.W."/>
            <person name="Higgins S."/>
            <person name="Loffler F."/>
        </authorList>
    </citation>
    <scope>NUCLEOTIDE SEQUENCE</scope>
</reference>
<dbReference type="AlphaFoldDB" id="A0A644SK91"/>
<proteinExistence type="predicted"/>
<sequence length="392" mass="44872">MIMKKIIPFLFLLISTALFSQDGIKFGKQSFTKTLEQAKKENKLIFLDAFASWCGPCKLLDKNVFPKKEVGDYFNANFLNLHIDMEKGEGIEIAKKYSIYSYPTLLFINGDGKVVYKAAGYMSPQELISIAKEAVNPENTLENKIAKFEAGEKDPEFLMGLIKNTYATDFSFAQKVATRYFQTRTDATYSKEEAGMLLFFTKTIDDDLYKIFTAKKAELSQQIPESYLAEYDKQLKLNTVLQKSFDANTQSINESTFLAEGTKIYGEKEAKQLLNKINMDLFFTQKKYDDYAKSALNYYQNPKDFATDELNNVAWNFYLYVTDNTLLTQVTQLCLEGIKKEENSQNTDTLANIYYKLGDNKNAKLWAKKSIEIAKAKGDEYASTEELLKKIK</sequence>
<dbReference type="EMBL" id="VSSQ01000001">
    <property type="protein sequence ID" value="MPL55114.1"/>
    <property type="molecule type" value="Genomic_DNA"/>
</dbReference>
<dbReference type="InterPro" id="IPR012336">
    <property type="entry name" value="Thioredoxin-like_fold"/>
</dbReference>
<keyword evidence="2" id="KW-0560">Oxidoreductase</keyword>
<dbReference type="Gene3D" id="3.40.30.10">
    <property type="entry name" value="Glutaredoxin"/>
    <property type="match status" value="1"/>
</dbReference>
<evidence type="ECO:0000259" key="1">
    <source>
        <dbReference type="PROSITE" id="PS51352"/>
    </source>
</evidence>
<protein>
    <submittedName>
        <fullName evidence="2">Thiol:disulfide interchange protein DsbD</fullName>
        <ecNumber evidence="2">1.8.1.8</ecNumber>
    </submittedName>
</protein>
<comment type="caution">
    <text evidence="2">The sequence shown here is derived from an EMBL/GenBank/DDBJ whole genome shotgun (WGS) entry which is preliminary data.</text>
</comment>
<dbReference type="PROSITE" id="PS51352">
    <property type="entry name" value="THIOREDOXIN_2"/>
    <property type="match status" value="1"/>
</dbReference>
<dbReference type="InterPro" id="IPR013766">
    <property type="entry name" value="Thioredoxin_domain"/>
</dbReference>
<name>A0A644SK91_9ZZZZ</name>
<dbReference type="PANTHER" id="PTHR32234">
    <property type="entry name" value="THIOL:DISULFIDE INTERCHANGE PROTEIN DSBD"/>
    <property type="match status" value="1"/>
</dbReference>
<dbReference type="EC" id="1.8.1.8" evidence="2"/>
<dbReference type="InterPro" id="IPR036249">
    <property type="entry name" value="Thioredoxin-like_sf"/>
</dbReference>
<evidence type="ECO:0000313" key="2">
    <source>
        <dbReference type="EMBL" id="MPL55114.1"/>
    </source>
</evidence>
<organism evidence="2">
    <name type="scientific">bioreactor metagenome</name>
    <dbReference type="NCBI Taxonomy" id="1076179"/>
    <lineage>
        <taxon>unclassified sequences</taxon>
        <taxon>metagenomes</taxon>
        <taxon>ecological metagenomes</taxon>
    </lineage>
</organism>
<gene>
    <name evidence="2" type="primary">dsbD_1</name>
    <name evidence="2" type="ORF">SDC9_00581</name>
</gene>
<accession>A0A644SK91</accession>